<proteinExistence type="predicted"/>
<dbReference type="Pfam" id="PF00293">
    <property type="entry name" value="NUDIX"/>
    <property type="match status" value="1"/>
</dbReference>
<keyword evidence="5" id="KW-1185">Reference proteome</keyword>
<evidence type="ECO:0000256" key="2">
    <source>
        <dbReference type="ARBA" id="ARBA00022801"/>
    </source>
</evidence>
<dbReference type="PROSITE" id="PS00893">
    <property type="entry name" value="NUDIX_BOX"/>
    <property type="match status" value="1"/>
</dbReference>
<dbReference type="SUPFAM" id="SSF55811">
    <property type="entry name" value="Nudix"/>
    <property type="match status" value="1"/>
</dbReference>
<evidence type="ECO:0000259" key="3">
    <source>
        <dbReference type="PROSITE" id="PS51462"/>
    </source>
</evidence>
<gene>
    <name evidence="4" type="ORF">EV644_109242</name>
</gene>
<evidence type="ECO:0000256" key="1">
    <source>
        <dbReference type="ARBA" id="ARBA00001946"/>
    </source>
</evidence>
<feature type="domain" description="Nudix hydrolase" evidence="3">
    <location>
        <begin position="1"/>
        <end position="131"/>
    </location>
</feature>
<dbReference type="InterPro" id="IPR020084">
    <property type="entry name" value="NUDIX_hydrolase_CS"/>
</dbReference>
<evidence type="ECO:0000313" key="5">
    <source>
        <dbReference type="Proteomes" id="UP000295818"/>
    </source>
</evidence>
<protein>
    <submittedName>
        <fullName evidence="4">NUDIX domain-containing protein</fullName>
    </submittedName>
</protein>
<accession>A0ABY2BHH5</accession>
<dbReference type="PROSITE" id="PS51462">
    <property type="entry name" value="NUDIX"/>
    <property type="match status" value="1"/>
</dbReference>
<dbReference type="PANTHER" id="PTHR43046:SF16">
    <property type="entry name" value="ADP-RIBOSE PYROPHOSPHATASE YJHB-RELATED"/>
    <property type="match status" value="1"/>
</dbReference>
<keyword evidence="2" id="KW-0378">Hydrolase</keyword>
<dbReference type="InterPro" id="IPR015797">
    <property type="entry name" value="NUDIX_hydrolase-like_dom_sf"/>
</dbReference>
<comment type="cofactor">
    <cofactor evidence="1">
        <name>Mg(2+)</name>
        <dbReference type="ChEBI" id="CHEBI:18420"/>
    </cofactor>
</comment>
<dbReference type="RefSeq" id="WP_158292918.1">
    <property type="nucleotide sequence ID" value="NZ_SLWM01000009.1"/>
</dbReference>
<reference evidence="4 5" key="1">
    <citation type="journal article" date="2015" name="Stand. Genomic Sci.">
        <title>Genomic Encyclopedia of Bacterial and Archaeal Type Strains, Phase III: the genomes of soil and plant-associated and newly described type strains.</title>
        <authorList>
            <person name="Whitman W.B."/>
            <person name="Woyke T."/>
            <person name="Klenk H.P."/>
            <person name="Zhou Y."/>
            <person name="Lilburn T.G."/>
            <person name="Beck B.J."/>
            <person name="De Vos P."/>
            <person name="Vandamme P."/>
            <person name="Eisen J.A."/>
            <person name="Garrity G."/>
            <person name="Hugenholtz P."/>
            <person name="Kyrpides N.C."/>
        </authorList>
    </citation>
    <scope>NUCLEOTIDE SEQUENCE [LARGE SCALE GENOMIC DNA]</scope>
    <source>
        <strain evidence="4 5">VKM Ac-2538</strain>
    </source>
</reference>
<evidence type="ECO:0000313" key="4">
    <source>
        <dbReference type="EMBL" id="TCO20221.1"/>
    </source>
</evidence>
<dbReference type="Proteomes" id="UP000295818">
    <property type="component" value="Unassembled WGS sequence"/>
</dbReference>
<dbReference type="InterPro" id="IPR000086">
    <property type="entry name" value="NUDIX_hydrolase_dom"/>
</dbReference>
<sequence length="150" mass="16363">MIRAGILLCTELGVAAIERVREGRTYYVLPGGQVEEDENPVEAAAREAYEELGVIVKIRGLVAVVHFGLSTQLYYRAEILSGDFGSGTGEEMSSPAESESGSYRAVWIEPRQLAVQDVRPKLIAAALEAAPDPERLLDAWENTPAVFEEV</sequence>
<name>A0ABY2BHH5_9ACTN</name>
<organism evidence="4 5">
    <name type="scientific">Kribbella orskensis</name>
    <dbReference type="NCBI Taxonomy" id="2512216"/>
    <lineage>
        <taxon>Bacteria</taxon>
        <taxon>Bacillati</taxon>
        <taxon>Actinomycetota</taxon>
        <taxon>Actinomycetes</taxon>
        <taxon>Propionibacteriales</taxon>
        <taxon>Kribbellaceae</taxon>
        <taxon>Kribbella</taxon>
    </lineage>
</organism>
<dbReference type="Gene3D" id="3.90.79.10">
    <property type="entry name" value="Nucleoside Triphosphate Pyrophosphohydrolase"/>
    <property type="match status" value="1"/>
</dbReference>
<dbReference type="PANTHER" id="PTHR43046">
    <property type="entry name" value="GDP-MANNOSE MANNOSYL HYDROLASE"/>
    <property type="match status" value="1"/>
</dbReference>
<dbReference type="EMBL" id="SLWM01000009">
    <property type="protein sequence ID" value="TCO20221.1"/>
    <property type="molecule type" value="Genomic_DNA"/>
</dbReference>
<comment type="caution">
    <text evidence="4">The sequence shown here is derived from an EMBL/GenBank/DDBJ whole genome shotgun (WGS) entry which is preliminary data.</text>
</comment>